<proteinExistence type="predicted"/>
<evidence type="ECO:0000313" key="4">
    <source>
        <dbReference type="EMBL" id="AEE95432.1"/>
    </source>
</evidence>
<dbReference type="SUPFAM" id="SSF53254">
    <property type="entry name" value="Phosphoglycerate mutase-like"/>
    <property type="match status" value="1"/>
</dbReference>
<dbReference type="InterPro" id="IPR013078">
    <property type="entry name" value="His_Pase_superF_clade-1"/>
</dbReference>
<dbReference type="HOGENOM" id="CLU_033323_8_4_9"/>
<dbReference type="PIRSF" id="PIRSF000709">
    <property type="entry name" value="6PFK_2-Ptase"/>
    <property type="match status" value="1"/>
</dbReference>
<dbReference type="PANTHER" id="PTHR48100">
    <property type="entry name" value="BROAD-SPECIFICITY PHOSPHATASE YOR283W-RELATED"/>
    <property type="match status" value="1"/>
</dbReference>
<feature type="active site" description="Tele-phosphohistidine intermediate" evidence="2">
    <location>
        <position position="8"/>
    </location>
</feature>
<keyword evidence="5" id="KW-1185">Reference proteome</keyword>
<dbReference type="InterPro" id="IPR050275">
    <property type="entry name" value="PGM_Phosphatase"/>
</dbReference>
<dbReference type="GO" id="GO:0005737">
    <property type="term" value="C:cytoplasm"/>
    <property type="evidence" value="ECO:0007669"/>
    <property type="project" value="TreeGrafter"/>
</dbReference>
<dbReference type="Proteomes" id="UP000008457">
    <property type="component" value="Chromosome"/>
</dbReference>
<evidence type="ECO:0000256" key="2">
    <source>
        <dbReference type="PIRSR" id="PIRSR613078-1"/>
    </source>
</evidence>
<feature type="active site" description="Proton donor/acceptor" evidence="2">
    <location>
        <position position="81"/>
    </location>
</feature>
<dbReference type="GO" id="GO:0009236">
    <property type="term" value="P:cobalamin biosynthetic process"/>
    <property type="evidence" value="ECO:0007669"/>
    <property type="project" value="UniProtKB-UniRule"/>
</dbReference>
<evidence type="ECO:0000313" key="5">
    <source>
        <dbReference type="Proteomes" id="UP000008457"/>
    </source>
</evidence>
<dbReference type="GO" id="GO:0043755">
    <property type="term" value="F:alpha-ribazole phosphatase activity"/>
    <property type="evidence" value="ECO:0007669"/>
    <property type="project" value="UniProtKB-UniRule"/>
</dbReference>
<dbReference type="EC" id="3.1.3.73" evidence="1"/>
<protein>
    <recommendedName>
        <fullName evidence="1">Alpha-ribazole phosphatase</fullName>
        <ecNumber evidence="1">3.1.3.73</ecNumber>
    </recommendedName>
</protein>
<feature type="binding site" evidence="3">
    <location>
        <position position="57"/>
    </location>
    <ligand>
        <name>substrate</name>
    </ligand>
</feature>
<dbReference type="RefSeq" id="WP_013779866.1">
    <property type="nucleotide sequence ID" value="NC_015520.1"/>
</dbReference>
<dbReference type="CDD" id="cd07067">
    <property type="entry name" value="HP_PGM_like"/>
    <property type="match status" value="1"/>
</dbReference>
<dbReference type="InterPro" id="IPR017578">
    <property type="entry name" value="Ribazole_CobC"/>
</dbReference>
<accession>F3ZWJ7</accession>
<dbReference type="OrthoDB" id="7925971at2"/>
<dbReference type="eggNOG" id="COG0406">
    <property type="taxonomic scope" value="Bacteria"/>
</dbReference>
<dbReference type="STRING" id="697281.Mahau_0214"/>
<dbReference type="Pfam" id="PF00300">
    <property type="entry name" value="His_Phos_1"/>
    <property type="match status" value="1"/>
</dbReference>
<organism evidence="4 5">
    <name type="scientific">Mahella australiensis (strain DSM 15567 / CIP 107919 / 50-1 BON)</name>
    <dbReference type="NCBI Taxonomy" id="697281"/>
    <lineage>
        <taxon>Bacteria</taxon>
        <taxon>Bacillati</taxon>
        <taxon>Bacillota</taxon>
        <taxon>Clostridia</taxon>
        <taxon>Thermoanaerobacterales</taxon>
        <taxon>Thermoanaerobacterales Family IV. Incertae Sedis</taxon>
        <taxon>Mahella</taxon>
    </lineage>
</organism>
<dbReference type="Gene3D" id="3.40.50.1240">
    <property type="entry name" value="Phosphoglycerate mutase-like"/>
    <property type="match status" value="1"/>
</dbReference>
<evidence type="ECO:0000256" key="3">
    <source>
        <dbReference type="PIRSR" id="PIRSR613078-2"/>
    </source>
</evidence>
<sequence>MELILIRHGQCRTDDGSAYCGWTDAPLTDEGVRQAYALAKKLAQRRLTAVYCSPLKRAKDTAAPIASVQGLVPIEEEGLKELNFGMWESKNWRQIEREYPEEWLQWSRDWKDFVIPGGESARQMYDRTAHKLDEILECYRDDKDAQIAVVTHQGCIRAMACHVLGLGLDAYWRFKMGPGGMAVIEINEGRFGILSHWE</sequence>
<dbReference type="NCBIfam" id="TIGR03162">
    <property type="entry name" value="ribazole_cobC"/>
    <property type="match status" value="1"/>
</dbReference>
<dbReference type="KEGG" id="mas:Mahau_0214"/>
<dbReference type="EMBL" id="CP002360">
    <property type="protein sequence ID" value="AEE95432.1"/>
    <property type="molecule type" value="Genomic_DNA"/>
</dbReference>
<reference evidence="5" key="1">
    <citation type="submission" date="2010-11" db="EMBL/GenBank/DDBJ databases">
        <title>The complete genome of Mahella australiensis DSM 15567.</title>
        <authorList>
            <consortium name="US DOE Joint Genome Institute (JGI-PGF)"/>
            <person name="Lucas S."/>
            <person name="Copeland A."/>
            <person name="Lapidus A."/>
            <person name="Bruce D."/>
            <person name="Goodwin L."/>
            <person name="Pitluck S."/>
            <person name="Kyrpides N."/>
            <person name="Mavromatis K."/>
            <person name="Pagani I."/>
            <person name="Ivanova N."/>
            <person name="Teshima H."/>
            <person name="Brettin T."/>
            <person name="Detter J.C."/>
            <person name="Han C."/>
            <person name="Tapia R."/>
            <person name="Land M."/>
            <person name="Hauser L."/>
            <person name="Markowitz V."/>
            <person name="Cheng J.-F."/>
            <person name="Hugenholtz P."/>
            <person name="Woyke T."/>
            <person name="Wu D."/>
            <person name="Spring S."/>
            <person name="Pukall R."/>
            <person name="Steenblock K."/>
            <person name="Schneider S."/>
            <person name="Klenk H.-P."/>
            <person name="Eisen J.A."/>
        </authorList>
    </citation>
    <scope>NUCLEOTIDE SEQUENCE [LARGE SCALE GENOMIC DNA]</scope>
    <source>
        <strain evidence="5">DSM 15567 / CIP 107919 / 50-1 BON</strain>
    </source>
</reference>
<dbReference type="PANTHER" id="PTHR48100:SF1">
    <property type="entry name" value="HISTIDINE PHOSPHATASE FAMILY PROTEIN-RELATED"/>
    <property type="match status" value="1"/>
</dbReference>
<dbReference type="AlphaFoldDB" id="F3ZWJ7"/>
<gene>
    <name evidence="4" type="ordered locus">Mahau_0214</name>
</gene>
<dbReference type="SMART" id="SM00855">
    <property type="entry name" value="PGAM"/>
    <property type="match status" value="1"/>
</dbReference>
<dbReference type="InterPro" id="IPR029033">
    <property type="entry name" value="His_PPase_superfam"/>
</dbReference>
<reference evidence="4 5" key="2">
    <citation type="journal article" date="2011" name="Stand. Genomic Sci.">
        <title>Complete genome sequence of Mahella australiensis type strain (50-1 BON).</title>
        <authorList>
            <person name="Sikorski J."/>
            <person name="Teshima H."/>
            <person name="Nolan M."/>
            <person name="Lucas S."/>
            <person name="Hammon N."/>
            <person name="Deshpande S."/>
            <person name="Cheng J.F."/>
            <person name="Pitluck S."/>
            <person name="Liolios K."/>
            <person name="Pagani I."/>
            <person name="Ivanova N."/>
            <person name="Huntemann M."/>
            <person name="Mavromatis K."/>
            <person name="Ovchinikova G."/>
            <person name="Pati A."/>
            <person name="Tapia R."/>
            <person name="Han C."/>
            <person name="Goodwin L."/>
            <person name="Chen A."/>
            <person name="Palaniappan K."/>
            <person name="Land M."/>
            <person name="Hauser L."/>
            <person name="Ngatchou-Djao O.D."/>
            <person name="Rohde M."/>
            <person name="Pukall R."/>
            <person name="Spring S."/>
            <person name="Abt B."/>
            <person name="Goker M."/>
            <person name="Detter J.C."/>
            <person name="Woyke T."/>
            <person name="Bristow J."/>
            <person name="Markowitz V."/>
            <person name="Hugenholtz P."/>
            <person name="Eisen J.A."/>
            <person name="Kyrpides N.C."/>
            <person name="Klenk H.P."/>
            <person name="Lapidus A."/>
        </authorList>
    </citation>
    <scope>NUCLEOTIDE SEQUENCE [LARGE SCALE GENOMIC DNA]</scope>
    <source>
        <strain evidence="5">DSM 15567 / CIP 107919 / 50-1 BON</strain>
    </source>
</reference>
<evidence type="ECO:0000256" key="1">
    <source>
        <dbReference type="NCBIfam" id="TIGR03162"/>
    </source>
</evidence>
<name>F3ZWJ7_MAHA5</name>